<dbReference type="InterPro" id="IPR036737">
    <property type="entry name" value="OmpA-like_sf"/>
</dbReference>
<reference evidence="8 9" key="1">
    <citation type="submission" date="2019-06" db="EMBL/GenBank/DDBJ databases">
        <title>Whole genome sequence for Cellvibrionaceae sp. R142.</title>
        <authorList>
            <person name="Wang G."/>
        </authorList>
    </citation>
    <scope>NUCLEOTIDE SEQUENCE [LARGE SCALE GENOMIC DNA]</scope>
    <source>
        <strain evidence="8 9">R142</strain>
    </source>
</reference>
<dbReference type="Proteomes" id="UP000319732">
    <property type="component" value="Unassembled WGS sequence"/>
</dbReference>
<dbReference type="PANTHER" id="PTHR30329">
    <property type="entry name" value="STATOR ELEMENT OF FLAGELLAR MOTOR COMPLEX"/>
    <property type="match status" value="1"/>
</dbReference>
<evidence type="ECO:0000256" key="5">
    <source>
        <dbReference type="SAM" id="Phobius"/>
    </source>
</evidence>
<dbReference type="CDD" id="cd07185">
    <property type="entry name" value="OmpA_C-like"/>
    <property type="match status" value="1"/>
</dbReference>
<comment type="caution">
    <text evidence="8">The sequence shown here is derived from an EMBL/GenBank/DDBJ whole genome shotgun (WGS) entry which is preliminary data.</text>
</comment>
<keyword evidence="2 4" id="KW-0472">Membrane</keyword>
<proteinExistence type="predicted"/>
<keyword evidence="3" id="KW-0998">Cell outer membrane</keyword>
<evidence type="ECO:0000256" key="4">
    <source>
        <dbReference type="PROSITE-ProRule" id="PRU00473"/>
    </source>
</evidence>
<dbReference type="InterPro" id="IPR050330">
    <property type="entry name" value="Bact_OuterMem_StrucFunc"/>
</dbReference>
<dbReference type="EMBL" id="VHSG01000001">
    <property type="protein sequence ID" value="TQV86780.1"/>
    <property type="molecule type" value="Genomic_DNA"/>
</dbReference>
<dbReference type="PRINTS" id="PR01021">
    <property type="entry name" value="OMPADOMAIN"/>
</dbReference>
<evidence type="ECO:0000259" key="7">
    <source>
        <dbReference type="PROSITE" id="PS51123"/>
    </source>
</evidence>
<comment type="subcellular location">
    <subcellularLocation>
        <location evidence="1">Cell outer membrane</location>
    </subcellularLocation>
</comment>
<evidence type="ECO:0000256" key="2">
    <source>
        <dbReference type="ARBA" id="ARBA00023136"/>
    </source>
</evidence>
<feature type="transmembrane region" description="Helical" evidence="5">
    <location>
        <begin position="34"/>
        <end position="53"/>
    </location>
</feature>
<keyword evidence="5" id="KW-0812">Transmembrane</keyword>
<dbReference type="InterPro" id="IPR027367">
    <property type="entry name" value="Gly-zipper_YMGG"/>
</dbReference>
<dbReference type="Pfam" id="PF13441">
    <property type="entry name" value="Gly-zipper_YMGG"/>
    <property type="match status" value="1"/>
</dbReference>
<dbReference type="Pfam" id="PF00691">
    <property type="entry name" value="OmpA"/>
    <property type="match status" value="1"/>
</dbReference>
<dbReference type="PANTHER" id="PTHR30329:SF21">
    <property type="entry name" value="LIPOPROTEIN YIAD-RELATED"/>
    <property type="match status" value="1"/>
</dbReference>
<gene>
    <name evidence="8" type="ORF">FKG94_00075</name>
</gene>
<protein>
    <submittedName>
        <fullName evidence="8">OmpA family protein</fullName>
    </submittedName>
</protein>
<dbReference type="SUPFAM" id="SSF103088">
    <property type="entry name" value="OmpA-like"/>
    <property type="match status" value="1"/>
</dbReference>
<dbReference type="InterPro" id="IPR006690">
    <property type="entry name" value="OMPA-like_CS"/>
</dbReference>
<feature type="transmembrane region" description="Helical" evidence="5">
    <location>
        <begin position="60"/>
        <end position="79"/>
    </location>
</feature>
<evidence type="ECO:0000256" key="3">
    <source>
        <dbReference type="ARBA" id="ARBA00023237"/>
    </source>
</evidence>
<dbReference type="PROSITE" id="PS01068">
    <property type="entry name" value="OMPA_1"/>
    <property type="match status" value="1"/>
</dbReference>
<feature type="domain" description="OmpA-like" evidence="7">
    <location>
        <begin position="101"/>
        <end position="218"/>
    </location>
</feature>
<keyword evidence="5" id="KW-1133">Transmembrane helix</keyword>
<keyword evidence="9" id="KW-1185">Reference proteome</keyword>
<keyword evidence="6" id="KW-0732">Signal</keyword>
<accession>A0A545UBE1</accession>
<dbReference type="AlphaFoldDB" id="A0A545UBE1"/>
<evidence type="ECO:0000256" key="6">
    <source>
        <dbReference type="SAM" id="SignalP"/>
    </source>
</evidence>
<evidence type="ECO:0000313" key="9">
    <source>
        <dbReference type="Proteomes" id="UP000319732"/>
    </source>
</evidence>
<dbReference type="GO" id="GO:0009279">
    <property type="term" value="C:cell outer membrane"/>
    <property type="evidence" value="ECO:0007669"/>
    <property type="project" value="UniProtKB-SubCell"/>
</dbReference>
<name>A0A545UBE1_9GAMM</name>
<organism evidence="8 9">
    <name type="scientific">Exilibacterium tricleocarpae</name>
    <dbReference type="NCBI Taxonomy" id="2591008"/>
    <lineage>
        <taxon>Bacteria</taxon>
        <taxon>Pseudomonadati</taxon>
        <taxon>Pseudomonadota</taxon>
        <taxon>Gammaproteobacteria</taxon>
        <taxon>Cellvibrionales</taxon>
        <taxon>Cellvibrionaceae</taxon>
        <taxon>Exilibacterium</taxon>
    </lineage>
</organism>
<dbReference type="Gene3D" id="3.30.1330.60">
    <property type="entry name" value="OmpA-like domain"/>
    <property type="match status" value="1"/>
</dbReference>
<evidence type="ECO:0000256" key="1">
    <source>
        <dbReference type="ARBA" id="ARBA00004442"/>
    </source>
</evidence>
<dbReference type="PROSITE" id="PS51123">
    <property type="entry name" value="OMPA_2"/>
    <property type="match status" value="1"/>
</dbReference>
<dbReference type="PRINTS" id="PR01023">
    <property type="entry name" value="NAFLGMOTY"/>
</dbReference>
<evidence type="ECO:0000313" key="8">
    <source>
        <dbReference type="EMBL" id="TQV86780.1"/>
    </source>
</evidence>
<dbReference type="InterPro" id="IPR006665">
    <property type="entry name" value="OmpA-like"/>
</dbReference>
<feature type="chain" id="PRO_5021924574" evidence="6">
    <location>
        <begin position="18"/>
        <end position="220"/>
    </location>
</feature>
<dbReference type="PROSITE" id="PS51257">
    <property type="entry name" value="PROKAR_LIPOPROTEIN"/>
    <property type="match status" value="1"/>
</dbReference>
<dbReference type="OrthoDB" id="9782229at2"/>
<feature type="signal peptide" evidence="6">
    <location>
        <begin position="1"/>
        <end position="17"/>
    </location>
</feature>
<dbReference type="InterPro" id="IPR006664">
    <property type="entry name" value="OMP_bac"/>
</dbReference>
<sequence length="220" mass="22751">MKLKTAVLVLLSTGLVACQTIDPYTGETKTSKATTGAIIGAVGGAVVGAATSSKDDRKKGALIGATAGGAIGAGVGYYMDQQEAKLRQRLAGSGVQVARNGDEITLVMPGNITFDSGRSELKSNFHSVLSSVGTVLQEFDKTRIQISGHTDSTGSADLNQRLSEARAASVASYLSAQGVANARIVSQGYGPRYPVMSNSSSEGRAANRRVELKLVPMQQG</sequence>